<gene>
    <name evidence="1" type="ORF">METZ01_LOCUS414537</name>
</gene>
<sequence length="36" mass="3874">MEEAPEVLLKGQKEDLRAVDPVLVAPMVVAPMVVAQ</sequence>
<dbReference type="AlphaFoldDB" id="A0A382WSM3"/>
<proteinExistence type="predicted"/>
<accession>A0A382WSM3</accession>
<organism evidence="1">
    <name type="scientific">marine metagenome</name>
    <dbReference type="NCBI Taxonomy" id="408172"/>
    <lineage>
        <taxon>unclassified sequences</taxon>
        <taxon>metagenomes</taxon>
        <taxon>ecological metagenomes</taxon>
    </lineage>
</organism>
<protein>
    <submittedName>
        <fullName evidence="1">Uncharacterized protein</fullName>
    </submittedName>
</protein>
<reference evidence="1" key="1">
    <citation type="submission" date="2018-05" db="EMBL/GenBank/DDBJ databases">
        <authorList>
            <person name="Lanie J.A."/>
            <person name="Ng W.-L."/>
            <person name="Kazmierczak K.M."/>
            <person name="Andrzejewski T.M."/>
            <person name="Davidsen T.M."/>
            <person name="Wayne K.J."/>
            <person name="Tettelin H."/>
            <person name="Glass J.I."/>
            <person name="Rusch D."/>
            <person name="Podicherti R."/>
            <person name="Tsui H.-C.T."/>
            <person name="Winkler M.E."/>
        </authorList>
    </citation>
    <scope>NUCLEOTIDE SEQUENCE</scope>
</reference>
<name>A0A382WSM3_9ZZZZ</name>
<evidence type="ECO:0000313" key="1">
    <source>
        <dbReference type="EMBL" id="SVD61683.1"/>
    </source>
</evidence>
<dbReference type="EMBL" id="UINC01162110">
    <property type="protein sequence ID" value="SVD61683.1"/>
    <property type="molecule type" value="Genomic_DNA"/>
</dbReference>